<feature type="compositionally biased region" description="Basic and acidic residues" evidence="1">
    <location>
        <begin position="170"/>
        <end position="210"/>
    </location>
</feature>
<sequence length="424" mass="49425">MSGTPNKRPHEEGDHKHDDFSKVMGSESHASFDAGQDSRTPKIQRTESQDSDRRSPLLPMYRVSSTPNDSRSEHNIASRIRFDSTKDVKVDVKSELRDFYQGAKADKDDKFDKRADDRDIYPEYKGDMKMDKDGSSTHLNWKDSKEQNRGKRYPDVTMDPWHTSPSLLHGSDEVGKEVEDRDHREAVGENKLDLKGEEKRKDGKNQESGERHKKRNDHRNNLQLGGSSLEILREDRESDRQKRERKDLSKERDKPKDREKDQQKKQKDLDNWKNTDTDRRKERDTDLEGERPEKRSRHHDKETEEGGVDERERKALNYGVHQRKRLQRPRGSPMANRDPCFRPRSQENEEFGKQLLPRCSGFKTGKSDVSTVVYRVGECMQELVKLWKEYETTQADRACDSAQIGPTLEIRIPAEHVSATNRQS</sequence>
<dbReference type="EMBL" id="JAJAGQ010000016">
    <property type="protein sequence ID" value="KAJ8539954.1"/>
    <property type="molecule type" value="Genomic_DNA"/>
</dbReference>
<keyword evidence="3" id="KW-1185">Reference proteome</keyword>
<feature type="compositionally biased region" description="Basic and acidic residues" evidence="1">
    <location>
        <begin position="231"/>
        <end position="315"/>
    </location>
</feature>
<reference evidence="3" key="1">
    <citation type="journal article" date="2023" name="Proc. Natl. Acad. Sci. U.S.A.">
        <title>Genomic and structural basis for evolution of tropane alkaloid biosynthesis.</title>
        <authorList>
            <person name="Wanga Y.-J."/>
            <person name="Taina T."/>
            <person name="Yua J.-Y."/>
            <person name="Lia J."/>
            <person name="Xua B."/>
            <person name="Chenc J."/>
            <person name="D'Auriad J.C."/>
            <person name="Huanga J.-P."/>
            <person name="Huanga S.-X."/>
        </authorList>
    </citation>
    <scope>NUCLEOTIDE SEQUENCE [LARGE SCALE GENOMIC DNA]</scope>
    <source>
        <strain evidence="3">cv. KIB-2019</strain>
    </source>
</reference>
<dbReference type="OrthoDB" id="3596986at2759"/>
<evidence type="ECO:0000313" key="3">
    <source>
        <dbReference type="Proteomes" id="UP001152561"/>
    </source>
</evidence>
<proteinExistence type="predicted"/>
<protein>
    <submittedName>
        <fullName evidence="2">Uncharacterized protein</fullName>
    </submittedName>
</protein>
<feature type="compositionally biased region" description="Basic and acidic residues" evidence="1">
    <location>
        <begin position="8"/>
        <end position="21"/>
    </location>
</feature>
<evidence type="ECO:0000313" key="2">
    <source>
        <dbReference type="EMBL" id="KAJ8539954.1"/>
    </source>
</evidence>
<dbReference type="Proteomes" id="UP001152561">
    <property type="component" value="Unassembled WGS sequence"/>
</dbReference>
<name>A0A9Q1LNQ0_9SOLA</name>
<evidence type="ECO:0000256" key="1">
    <source>
        <dbReference type="SAM" id="MobiDB-lite"/>
    </source>
</evidence>
<gene>
    <name evidence="2" type="ORF">K7X08_026343</name>
</gene>
<feature type="compositionally biased region" description="Basic and acidic residues" evidence="1">
    <location>
        <begin position="44"/>
        <end position="55"/>
    </location>
</feature>
<comment type="caution">
    <text evidence="2">The sequence shown here is derived from an EMBL/GenBank/DDBJ whole genome shotgun (WGS) entry which is preliminary data.</text>
</comment>
<feature type="compositionally biased region" description="Basic and acidic residues" evidence="1">
    <location>
        <begin position="339"/>
        <end position="349"/>
    </location>
</feature>
<accession>A0A9Q1LNQ0</accession>
<feature type="region of interest" description="Disordered" evidence="1">
    <location>
        <begin position="1"/>
        <end position="349"/>
    </location>
</feature>
<feature type="compositionally biased region" description="Basic and acidic residues" evidence="1">
    <location>
        <begin position="70"/>
        <end position="154"/>
    </location>
</feature>
<organism evidence="2 3">
    <name type="scientific">Anisodus acutangulus</name>
    <dbReference type="NCBI Taxonomy" id="402998"/>
    <lineage>
        <taxon>Eukaryota</taxon>
        <taxon>Viridiplantae</taxon>
        <taxon>Streptophyta</taxon>
        <taxon>Embryophyta</taxon>
        <taxon>Tracheophyta</taxon>
        <taxon>Spermatophyta</taxon>
        <taxon>Magnoliopsida</taxon>
        <taxon>eudicotyledons</taxon>
        <taxon>Gunneridae</taxon>
        <taxon>Pentapetalae</taxon>
        <taxon>asterids</taxon>
        <taxon>lamiids</taxon>
        <taxon>Solanales</taxon>
        <taxon>Solanaceae</taxon>
        <taxon>Solanoideae</taxon>
        <taxon>Hyoscyameae</taxon>
        <taxon>Anisodus</taxon>
    </lineage>
</organism>
<dbReference type="AlphaFoldDB" id="A0A9Q1LNQ0"/>